<comment type="caution">
    <text evidence="14">The sequence shown here is derived from an EMBL/GenBank/DDBJ whole genome shotgun (WGS) entry which is preliminary data.</text>
</comment>
<keyword evidence="5" id="KW-0378">Hydrolase</keyword>
<dbReference type="Pfam" id="PF00176">
    <property type="entry name" value="SNF2-rel_dom"/>
    <property type="match status" value="1"/>
</dbReference>
<keyword evidence="7" id="KW-0862">Zinc</keyword>
<keyword evidence="4 9" id="KW-0863">Zinc-finger</keyword>
<evidence type="ECO:0000256" key="1">
    <source>
        <dbReference type="ARBA" id="ARBA00007025"/>
    </source>
</evidence>
<feature type="compositionally biased region" description="Basic residues" evidence="10">
    <location>
        <begin position="163"/>
        <end position="177"/>
    </location>
</feature>
<feature type="compositionally biased region" description="Basic residues" evidence="10">
    <location>
        <begin position="72"/>
        <end position="95"/>
    </location>
</feature>
<dbReference type="Gene3D" id="3.40.50.10810">
    <property type="entry name" value="Tandem AAA-ATPase domain"/>
    <property type="match status" value="1"/>
</dbReference>
<organism evidence="14 15">
    <name type="scientific">Saccharomycopsis crataegensis</name>
    <dbReference type="NCBI Taxonomy" id="43959"/>
    <lineage>
        <taxon>Eukaryota</taxon>
        <taxon>Fungi</taxon>
        <taxon>Dikarya</taxon>
        <taxon>Ascomycota</taxon>
        <taxon>Saccharomycotina</taxon>
        <taxon>Saccharomycetes</taxon>
        <taxon>Saccharomycopsidaceae</taxon>
        <taxon>Saccharomycopsis</taxon>
    </lineage>
</organism>
<dbReference type="InterPro" id="IPR018957">
    <property type="entry name" value="Znf_C3HC4_RING-type"/>
</dbReference>
<evidence type="ECO:0000256" key="10">
    <source>
        <dbReference type="SAM" id="MobiDB-lite"/>
    </source>
</evidence>
<evidence type="ECO:0000313" key="14">
    <source>
        <dbReference type="EMBL" id="GMM36255.1"/>
    </source>
</evidence>
<dbReference type="Gene3D" id="3.40.50.300">
    <property type="entry name" value="P-loop containing nucleotide triphosphate hydrolases"/>
    <property type="match status" value="1"/>
</dbReference>
<dbReference type="SMART" id="SM00490">
    <property type="entry name" value="HELICc"/>
    <property type="match status" value="1"/>
</dbReference>
<dbReference type="CDD" id="cd16567">
    <property type="entry name" value="RING-HC_RAD16-like"/>
    <property type="match status" value="1"/>
</dbReference>
<dbReference type="GO" id="GO:0016787">
    <property type="term" value="F:hydrolase activity"/>
    <property type="evidence" value="ECO:0007669"/>
    <property type="project" value="UniProtKB-KW"/>
</dbReference>
<evidence type="ECO:0000256" key="3">
    <source>
        <dbReference type="ARBA" id="ARBA00022741"/>
    </source>
</evidence>
<feature type="compositionally biased region" description="Acidic residues" evidence="10">
    <location>
        <begin position="102"/>
        <end position="129"/>
    </location>
</feature>
<reference evidence="14 15" key="1">
    <citation type="journal article" date="2023" name="Elife">
        <title>Identification of key yeast species and microbe-microbe interactions impacting larval growth of Drosophila in the wild.</title>
        <authorList>
            <person name="Mure A."/>
            <person name="Sugiura Y."/>
            <person name="Maeda R."/>
            <person name="Honda K."/>
            <person name="Sakurai N."/>
            <person name="Takahashi Y."/>
            <person name="Watada M."/>
            <person name="Katoh T."/>
            <person name="Gotoh A."/>
            <person name="Gotoh Y."/>
            <person name="Taniguchi I."/>
            <person name="Nakamura K."/>
            <person name="Hayashi T."/>
            <person name="Katayama T."/>
            <person name="Uemura T."/>
            <person name="Hattori Y."/>
        </authorList>
    </citation>
    <scope>NUCLEOTIDE SEQUENCE [LARGE SCALE GENOMIC DNA]</scope>
    <source>
        <strain evidence="14 15">SC-9</strain>
    </source>
</reference>
<dbReference type="CDD" id="cd18008">
    <property type="entry name" value="DEXDc_SHPRH-like"/>
    <property type="match status" value="1"/>
</dbReference>
<dbReference type="SMART" id="SM00184">
    <property type="entry name" value="RING"/>
    <property type="match status" value="1"/>
</dbReference>
<dbReference type="Proteomes" id="UP001360560">
    <property type="component" value="Unassembled WGS sequence"/>
</dbReference>
<dbReference type="PROSITE" id="PS00518">
    <property type="entry name" value="ZF_RING_1"/>
    <property type="match status" value="1"/>
</dbReference>
<protein>
    <submittedName>
        <fullName evidence="14">DNA repair protein</fullName>
    </submittedName>
</protein>
<keyword evidence="6" id="KW-0347">Helicase</keyword>
<evidence type="ECO:0000256" key="8">
    <source>
        <dbReference type="ARBA" id="ARBA00022840"/>
    </source>
</evidence>
<dbReference type="GeneID" id="90074230"/>
<dbReference type="GO" id="GO:0008270">
    <property type="term" value="F:zinc ion binding"/>
    <property type="evidence" value="ECO:0007669"/>
    <property type="project" value="UniProtKB-KW"/>
</dbReference>
<dbReference type="PROSITE" id="PS50089">
    <property type="entry name" value="ZF_RING_2"/>
    <property type="match status" value="1"/>
</dbReference>
<sequence>MARRTRGNGKEKLNGDKELVDGNAEDVEIIEGGGFMVEKKKRKTRARNNNNNNNNSAVDEISAESSGELISTRKRSKPQKKASTIKKTRGSRKKADKINYAESDDEDNNNDSEEYVPDQDENEEEEEDAKIDKEEVIEVTNGSAADNDDDDDDDDDNVPVARRAAKTKKKPKRERKPRKKIDYFKLITNKLYTNHDGLENVFSDLKNTPVIETKEAPHPIGMTLQMLPFQLEGLNWLVKQEDSGFEGGVLADEMGMGKTIQTIGLFMADPKKGPNLVVVPPVAIMQWKNEIETHTAKALKVYVFHGASRTSNAAELEGYDVILTTYSVLESVWRKQQYGFKRTTGLVKEKSVLHSIEFYRVVLDEAHSIKDRQSGTAKSVNNLKCKKKWCLSGTPLQNRIGELYSLIRFLKVQPFCNYYCTKCPCTSMEWNFIGNRYCADCGHLPMQHTNFFNHFFLKNIIKYGIADAEGNVSAENEEKIEAFSLEKAGTEITDNLANRGVEAFGLLQLLLSKIMLRRTKTQRADDLGLPPKTIEVRYDLFNPEEKDLYHSLYSDSNRQFNDYVEEGVVLNNYANIFTLITRMRQMADHPDLVLKKMNNAALNGYEGIVCQLCDDEAEDAIQSKCNHKFCRLCISEYVKSFDSDDADKKLECPVCHIGLSIDLDAPALEVSEELESRGNKGTSIVNKINIAAGRWKSSTKIEAVVEELYKSRSQNHTIKTIIYSQFTSFLDLVDWRLRRAGFKTVRMQGSMSPQQRASTIDHFMNNVNVEVFLVSLKAGGVSLNLTESSQIFIMDPWWHLAAEEQADRVHRIKQTRPVRIVKFCIADSIEKKIMELQDKKADMVKATIEGDQGSASRLTPADLQFLFSH</sequence>
<dbReference type="InterPro" id="IPR049730">
    <property type="entry name" value="SNF2/RAD54-like_C"/>
</dbReference>
<dbReference type="PROSITE" id="PS51194">
    <property type="entry name" value="HELICASE_CTER"/>
    <property type="match status" value="1"/>
</dbReference>
<feature type="compositionally biased region" description="Basic and acidic residues" evidence="10">
    <location>
        <begin position="8"/>
        <end position="20"/>
    </location>
</feature>
<dbReference type="Pfam" id="PF00271">
    <property type="entry name" value="Helicase_C"/>
    <property type="match status" value="1"/>
</dbReference>
<evidence type="ECO:0000256" key="6">
    <source>
        <dbReference type="ARBA" id="ARBA00022806"/>
    </source>
</evidence>
<keyword evidence="8" id="KW-0067">ATP-binding</keyword>
<feature type="domain" description="RING-type" evidence="11">
    <location>
        <begin position="610"/>
        <end position="656"/>
    </location>
</feature>
<dbReference type="CDD" id="cd18793">
    <property type="entry name" value="SF2_C_SNF"/>
    <property type="match status" value="1"/>
</dbReference>
<evidence type="ECO:0000256" key="9">
    <source>
        <dbReference type="PROSITE-ProRule" id="PRU00175"/>
    </source>
</evidence>
<evidence type="ECO:0000259" key="11">
    <source>
        <dbReference type="PROSITE" id="PS50089"/>
    </source>
</evidence>
<dbReference type="InterPro" id="IPR001650">
    <property type="entry name" value="Helicase_C-like"/>
</dbReference>
<gene>
    <name evidence="14" type="ORF">DASC09_035800</name>
</gene>
<keyword evidence="3" id="KW-0547">Nucleotide-binding</keyword>
<proteinExistence type="inferred from homology"/>
<feature type="region of interest" description="Disordered" evidence="10">
    <location>
        <begin position="1"/>
        <end position="24"/>
    </location>
</feature>
<dbReference type="InterPro" id="IPR000330">
    <property type="entry name" value="SNF2_N"/>
</dbReference>
<feature type="compositionally biased region" description="Acidic residues" evidence="10">
    <location>
        <begin position="146"/>
        <end position="157"/>
    </location>
</feature>
<evidence type="ECO:0000256" key="7">
    <source>
        <dbReference type="ARBA" id="ARBA00022833"/>
    </source>
</evidence>
<dbReference type="FunFam" id="3.30.40.10:FF:000753">
    <property type="entry name" value="DNA repair protein RAD16"/>
    <property type="match status" value="1"/>
</dbReference>
<dbReference type="InterPro" id="IPR027417">
    <property type="entry name" value="P-loop_NTPase"/>
</dbReference>
<accession>A0AAV5QNX2</accession>
<dbReference type="GO" id="GO:0006289">
    <property type="term" value="P:nucleotide-excision repair"/>
    <property type="evidence" value="ECO:0007669"/>
    <property type="project" value="TreeGrafter"/>
</dbReference>
<dbReference type="GO" id="GO:0004386">
    <property type="term" value="F:helicase activity"/>
    <property type="evidence" value="ECO:0007669"/>
    <property type="project" value="UniProtKB-KW"/>
</dbReference>
<evidence type="ECO:0000313" key="15">
    <source>
        <dbReference type="Proteomes" id="UP001360560"/>
    </source>
</evidence>
<feature type="domain" description="Helicase ATP-binding" evidence="12">
    <location>
        <begin position="239"/>
        <end position="413"/>
    </location>
</feature>
<dbReference type="RefSeq" id="XP_064853251.1">
    <property type="nucleotide sequence ID" value="XM_064997179.1"/>
</dbReference>
<dbReference type="InterPro" id="IPR013083">
    <property type="entry name" value="Znf_RING/FYVE/PHD"/>
</dbReference>
<dbReference type="Gene3D" id="3.30.40.10">
    <property type="entry name" value="Zinc/RING finger domain, C3HC4 (zinc finger)"/>
    <property type="match status" value="1"/>
</dbReference>
<dbReference type="InterPro" id="IPR014001">
    <property type="entry name" value="Helicase_ATP-bd"/>
</dbReference>
<evidence type="ECO:0000256" key="5">
    <source>
        <dbReference type="ARBA" id="ARBA00022801"/>
    </source>
</evidence>
<evidence type="ECO:0000259" key="13">
    <source>
        <dbReference type="PROSITE" id="PS51194"/>
    </source>
</evidence>
<dbReference type="PANTHER" id="PTHR45626:SF12">
    <property type="entry name" value="DNA REPAIR PROTEIN RAD16"/>
    <property type="match status" value="1"/>
</dbReference>
<dbReference type="GO" id="GO:0005524">
    <property type="term" value="F:ATP binding"/>
    <property type="evidence" value="ECO:0007669"/>
    <property type="project" value="UniProtKB-KW"/>
</dbReference>
<keyword evidence="2" id="KW-0479">Metal-binding</keyword>
<dbReference type="PANTHER" id="PTHR45626">
    <property type="entry name" value="TRANSCRIPTION TERMINATION FACTOR 2-RELATED"/>
    <property type="match status" value="1"/>
</dbReference>
<dbReference type="InterPro" id="IPR017907">
    <property type="entry name" value="Znf_RING_CS"/>
</dbReference>
<dbReference type="Pfam" id="PF00097">
    <property type="entry name" value="zf-C3HC4"/>
    <property type="match status" value="1"/>
</dbReference>
<dbReference type="InterPro" id="IPR001841">
    <property type="entry name" value="Znf_RING"/>
</dbReference>
<dbReference type="GO" id="GO:0008094">
    <property type="term" value="F:ATP-dependent activity, acting on DNA"/>
    <property type="evidence" value="ECO:0007669"/>
    <property type="project" value="TreeGrafter"/>
</dbReference>
<evidence type="ECO:0000256" key="2">
    <source>
        <dbReference type="ARBA" id="ARBA00022723"/>
    </source>
</evidence>
<dbReference type="GO" id="GO:0005634">
    <property type="term" value="C:nucleus"/>
    <property type="evidence" value="ECO:0007669"/>
    <property type="project" value="TreeGrafter"/>
</dbReference>
<dbReference type="SUPFAM" id="SSF52540">
    <property type="entry name" value="P-loop containing nucleoside triphosphate hydrolases"/>
    <property type="match status" value="2"/>
</dbReference>
<dbReference type="SMART" id="SM00487">
    <property type="entry name" value="DEXDc"/>
    <property type="match status" value="1"/>
</dbReference>
<name>A0AAV5QNX2_9ASCO</name>
<dbReference type="PROSITE" id="PS51192">
    <property type="entry name" value="HELICASE_ATP_BIND_1"/>
    <property type="match status" value="1"/>
</dbReference>
<dbReference type="SUPFAM" id="SSF57850">
    <property type="entry name" value="RING/U-box"/>
    <property type="match status" value="1"/>
</dbReference>
<evidence type="ECO:0000259" key="12">
    <source>
        <dbReference type="PROSITE" id="PS51192"/>
    </source>
</evidence>
<dbReference type="InterPro" id="IPR050628">
    <property type="entry name" value="SNF2_RAD54_helicase_TF"/>
</dbReference>
<comment type="similarity">
    <text evidence="1">Belongs to the SNF2/RAD54 helicase family.</text>
</comment>
<evidence type="ECO:0000256" key="4">
    <source>
        <dbReference type="ARBA" id="ARBA00022771"/>
    </source>
</evidence>
<dbReference type="InterPro" id="IPR038718">
    <property type="entry name" value="SNF2-like_sf"/>
</dbReference>
<dbReference type="EMBL" id="BTFZ01000011">
    <property type="protein sequence ID" value="GMM36255.1"/>
    <property type="molecule type" value="Genomic_DNA"/>
</dbReference>
<feature type="domain" description="Helicase C-terminal" evidence="13">
    <location>
        <begin position="700"/>
        <end position="852"/>
    </location>
</feature>
<keyword evidence="15" id="KW-1185">Reference proteome</keyword>
<feature type="region of interest" description="Disordered" evidence="10">
    <location>
        <begin position="41"/>
        <end position="177"/>
    </location>
</feature>
<dbReference type="AlphaFoldDB" id="A0AAV5QNX2"/>